<evidence type="ECO:0000256" key="6">
    <source>
        <dbReference type="ARBA" id="ARBA00022932"/>
    </source>
</evidence>
<dbReference type="OrthoDB" id="9810148at2"/>
<evidence type="ECO:0000313" key="11">
    <source>
        <dbReference type="EMBL" id="RDU69311.1"/>
    </source>
</evidence>
<keyword evidence="2" id="KW-0479">Metal-binding</keyword>
<dbReference type="GO" id="GO:0046872">
    <property type="term" value="F:metal ion binding"/>
    <property type="evidence" value="ECO:0007669"/>
    <property type="project" value="UniProtKB-KW"/>
</dbReference>
<dbReference type="Gene3D" id="3.40.50.300">
    <property type="entry name" value="P-loop containing nucleotide triphosphate hydrolases"/>
    <property type="match status" value="1"/>
</dbReference>
<gene>
    <name evidence="8" type="primary">dnaX</name>
    <name evidence="11" type="ORF">CQA62_04000</name>
</gene>
<keyword evidence="8" id="KW-0548">Nucleotidyltransferase</keyword>
<dbReference type="CDD" id="cd00009">
    <property type="entry name" value="AAA"/>
    <property type="match status" value="1"/>
</dbReference>
<feature type="region of interest" description="Disordered" evidence="9">
    <location>
        <begin position="355"/>
        <end position="391"/>
    </location>
</feature>
<keyword evidence="4" id="KW-0862">Zinc</keyword>
<dbReference type="InterPro" id="IPR045085">
    <property type="entry name" value="HLD_clamp_pol_III_gamma_tau"/>
</dbReference>
<feature type="region of interest" description="Disordered" evidence="9">
    <location>
        <begin position="550"/>
        <end position="595"/>
    </location>
</feature>
<feature type="compositionally biased region" description="Polar residues" evidence="9">
    <location>
        <begin position="567"/>
        <end position="581"/>
    </location>
</feature>
<dbReference type="PANTHER" id="PTHR11669:SF0">
    <property type="entry name" value="PROTEIN STICHEL-LIKE 2"/>
    <property type="match status" value="1"/>
</dbReference>
<dbReference type="NCBIfam" id="NF006280">
    <property type="entry name" value="PRK08451.1"/>
    <property type="match status" value="1"/>
</dbReference>
<dbReference type="RefSeq" id="WP_104725149.1">
    <property type="nucleotide sequence ID" value="NZ_FZNE01000015.1"/>
</dbReference>
<comment type="function">
    <text evidence="8">DNA polymerase III is a complex, multichain enzyme responsible for most of the replicative synthesis in bacteria. This DNA polymerase also exhibits 3' to 5' exonuclease activity.</text>
</comment>
<evidence type="ECO:0000313" key="12">
    <source>
        <dbReference type="Proteomes" id="UP000257067"/>
    </source>
</evidence>
<dbReference type="EC" id="2.7.7.7" evidence="8"/>
<evidence type="ECO:0000256" key="5">
    <source>
        <dbReference type="ARBA" id="ARBA00022840"/>
    </source>
</evidence>
<evidence type="ECO:0000259" key="10">
    <source>
        <dbReference type="SMART" id="SM00382"/>
    </source>
</evidence>
<keyword evidence="8" id="KW-0808">Transferase</keyword>
<keyword evidence="12" id="KW-1185">Reference proteome</keyword>
<name>A0A3D8IXN5_9HELI</name>
<evidence type="ECO:0000256" key="9">
    <source>
        <dbReference type="SAM" id="MobiDB-lite"/>
    </source>
</evidence>
<evidence type="ECO:0000256" key="3">
    <source>
        <dbReference type="ARBA" id="ARBA00022741"/>
    </source>
</evidence>
<dbReference type="FunFam" id="3.40.50.300:FF:000014">
    <property type="entry name" value="DNA polymerase III subunit gamma/tau"/>
    <property type="match status" value="1"/>
</dbReference>
<comment type="caution">
    <text evidence="11">The sequence shown here is derived from an EMBL/GenBank/DDBJ whole genome shotgun (WGS) entry which is preliminary data.</text>
</comment>
<dbReference type="GO" id="GO:0005524">
    <property type="term" value="F:ATP binding"/>
    <property type="evidence" value="ECO:0007669"/>
    <property type="project" value="UniProtKB-KW"/>
</dbReference>
<dbReference type="SMART" id="SM00382">
    <property type="entry name" value="AAA"/>
    <property type="match status" value="1"/>
</dbReference>
<dbReference type="InterPro" id="IPR003593">
    <property type="entry name" value="AAA+_ATPase"/>
</dbReference>
<dbReference type="GO" id="GO:0009360">
    <property type="term" value="C:DNA polymerase III complex"/>
    <property type="evidence" value="ECO:0007669"/>
    <property type="project" value="InterPro"/>
</dbReference>
<dbReference type="AlphaFoldDB" id="A0A3D8IXN5"/>
<proteinExistence type="inferred from homology"/>
<dbReference type="SUPFAM" id="SSF52540">
    <property type="entry name" value="P-loop containing nucleoside triphosphate hydrolases"/>
    <property type="match status" value="1"/>
</dbReference>
<evidence type="ECO:0000256" key="1">
    <source>
        <dbReference type="ARBA" id="ARBA00006360"/>
    </source>
</evidence>
<sequence>MSLALKYRPKFFRDLIGQESVSQTLSLALDSQKIGNAYLFSGLRGSGKTSSARIFARSLQCEKGPSSDPCGECANCKASLEGRHIDIIEMDAASNRRIDDIRELIEQTKYNPSMGRYKIFIIDEIHMLTKEAFNALLKTLEEPPERVKFILATTDPLLVPATILSRTQHFRFKKISHKLVVNHIASILQNEGIGYDLEALEVIARSGEGSLRDTLTLLDQAILYGGNYVGTQSTISMLGIINPEILESFFLSILQRNEDKTQEIVSLMREYECEMIIDEMMIFLKDKALSNQEHFPPLLLNRFFFILTQAKTLLSLNTHSEFVLLLCIMKFKEALKLRDISSYIQELEQKVNIPPSSSSYEGLQDSKPSSTSQMPQNIISQPEQKEESKPRGEREFALLKQCLYDRSYTLGEIFEKNFLFCSYIHHDLVLQSQAVGEEREELAKNWKLIKGMIKECFGEGVNIIFTQEEKPQMSQVIGETQAVEVMQKSQAVQESQIIEETSALQELQIQMPQPVLENEEVEALQTREAVQIMEGVQKVGDVQEATPRIEAVQGTQMQPTKEIEPIQESQSPYNPQNTQEAPQPPNPSTTQLNPQEIMQRNQDLFATLQEHLEVNLSDVKIIQHD</sequence>
<organism evidence="11 12">
    <name type="scientific">Helicobacter cholecystus</name>
    <dbReference type="NCBI Taxonomy" id="45498"/>
    <lineage>
        <taxon>Bacteria</taxon>
        <taxon>Pseudomonadati</taxon>
        <taxon>Campylobacterota</taxon>
        <taxon>Epsilonproteobacteria</taxon>
        <taxon>Campylobacterales</taxon>
        <taxon>Helicobacteraceae</taxon>
        <taxon>Helicobacter</taxon>
    </lineage>
</organism>
<dbReference type="FunFam" id="1.10.8.60:FF:000013">
    <property type="entry name" value="DNA polymerase III subunit gamma/tau"/>
    <property type="match status" value="1"/>
</dbReference>
<evidence type="ECO:0000256" key="8">
    <source>
        <dbReference type="RuleBase" id="RU364063"/>
    </source>
</evidence>
<comment type="catalytic activity">
    <reaction evidence="7 8">
        <text>DNA(n) + a 2'-deoxyribonucleoside 5'-triphosphate = DNA(n+1) + diphosphate</text>
        <dbReference type="Rhea" id="RHEA:22508"/>
        <dbReference type="Rhea" id="RHEA-COMP:17339"/>
        <dbReference type="Rhea" id="RHEA-COMP:17340"/>
        <dbReference type="ChEBI" id="CHEBI:33019"/>
        <dbReference type="ChEBI" id="CHEBI:61560"/>
        <dbReference type="ChEBI" id="CHEBI:173112"/>
        <dbReference type="EC" id="2.7.7.7"/>
    </reaction>
</comment>
<dbReference type="CDD" id="cd18137">
    <property type="entry name" value="HLD_clamp_pol_III_gamma_tau"/>
    <property type="match status" value="1"/>
</dbReference>
<comment type="subunit">
    <text evidence="8">DNA polymerase III contains a core (composed of alpha, epsilon and theta chains) that associates with a tau subunit. This core dimerizes to form the POLIII' complex. PolIII' associates with the gamma complex (composed of gamma, delta, delta', psi and chi chains) and with the beta chain to form the complete DNA polymerase III complex.</text>
</comment>
<dbReference type="Pfam" id="PF13177">
    <property type="entry name" value="DNA_pol3_delta2"/>
    <property type="match status" value="1"/>
</dbReference>
<evidence type="ECO:0000256" key="7">
    <source>
        <dbReference type="ARBA" id="ARBA00049244"/>
    </source>
</evidence>
<evidence type="ECO:0000256" key="4">
    <source>
        <dbReference type="ARBA" id="ARBA00022833"/>
    </source>
</evidence>
<keyword evidence="3 8" id="KW-0547">Nucleotide-binding</keyword>
<accession>A0A3D8IXN5</accession>
<dbReference type="GO" id="GO:0006261">
    <property type="term" value="P:DNA-templated DNA replication"/>
    <property type="evidence" value="ECO:0007669"/>
    <property type="project" value="TreeGrafter"/>
</dbReference>
<dbReference type="InterPro" id="IPR012763">
    <property type="entry name" value="DNA_pol_III_sug/sutau_N"/>
</dbReference>
<dbReference type="Proteomes" id="UP000257067">
    <property type="component" value="Unassembled WGS sequence"/>
</dbReference>
<dbReference type="Gene3D" id="1.10.8.60">
    <property type="match status" value="1"/>
</dbReference>
<dbReference type="InterPro" id="IPR050238">
    <property type="entry name" value="DNA_Rep/Repair_Clamp_Loader"/>
</dbReference>
<comment type="similarity">
    <text evidence="1 8">Belongs to the DnaX/STICHEL family.</text>
</comment>
<feature type="domain" description="AAA+ ATPase" evidence="10">
    <location>
        <begin position="34"/>
        <end position="176"/>
    </location>
</feature>
<feature type="compositionally biased region" description="Polar residues" evidence="9">
    <location>
        <begin position="355"/>
        <end position="382"/>
    </location>
</feature>
<dbReference type="Pfam" id="PF22608">
    <property type="entry name" value="DNAX_ATPase_lid"/>
    <property type="match status" value="1"/>
</dbReference>
<evidence type="ECO:0000256" key="2">
    <source>
        <dbReference type="ARBA" id="ARBA00022723"/>
    </source>
</evidence>
<keyword evidence="8" id="KW-0235">DNA replication</keyword>
<dbReference type="NCBIfam" id="TIGR02397">
    <property type="entry name" value="dnaX_nterm"/>
    <property type="match status" value="1"/>
</dbReference>
<dbReference type="PANTHER" id="PTHR11669">
    <property type="entry name" value="REPLICATION FACTOR C / DNA POLYMERASE III GAMMA-TAU SUBUNIT"/>
    <property type="match status" value="1"/>
</dbReference>
<dbReference type="EMBL" id="NXLU01000003">
    <property type="protein sequence ID" value="RDU69311.1"/>
    <property type="molecule type" value="Genomic_DNA"/>
</dbReference>
<keyword evidence="6 8" id="KW-0239">DNA-directed DNA polymerase</keyword>
<reference evidence="11 12" key="1">
    <citation type="submission" date="2018-04" db="EMBL/GenBank/DDBJ databases">
        <title>Novel Campyloabacter and Helicobacter Species and Strains.</title>
        <authorList>
            <person name="Mannion A.J."/>
            <person name="Shen Z."/>
            <person name="Fox J.G."/>
        </authorList>
    </citation>
    <scope>NUCLEOTIDE SEQUENCE [LARGE SCALE GENOMIC DNA]</scope>
    <source>
        <strain evidence="11 12">ATCC 700242</strain>
    </source>
</reference>
<dbReference type="InterPro" id="IPR027417">
    <property type="entry name" value="P-loop_NTPase"/>
</dbReference>
<protein>
    <recommendedName>
        <fullName evidence="8">DNA polymerase III subunit gamma/tau</fullName>
        <ecNumber evidence="8">2.7.7.7</ecNumber>
    </recommendedName>
</protein>
<keyword evidence="5 8" id="KW-0067">ATP-binding</keyword>
<dbReference type="GO" id="GO:0003887">
    <property type="term" value="F:DNA-directed DNA polymerase activity"/>
    <property type="evidence" value="ECO:0007669"/>
    <property type="project" value="UniProtKB-KW"/>
</dbReference>